<accession>A0A543BNV6</accession>
<dbReference type="SMART" id="SM00345">
    <property type="entry name" value="HTH_GNTR"/>
    <property type="match status" value="1"/>
</dbReference>
<organism evidence="5 6">
    <name type="scientific">Microbacterium saperdae</name>
    <dbReference type="NCBI Taxonomy" id="69368"/>
    <lineage>
        <taxon>Bacteria</taxon>
        <taxon>Bacillati</taxon>
        <taxon>Actinomycetota</taxon>
        <taxon>Actinomycetes</taxon>
        <taxon>Micrococcales</taxon>
        <taxon>Microbacteriaceae</taxon>
        <taxon>Microbacterium</taxon>
    </lineage>
</organism>
<evidence type="ECO:0000256" key="3">
    <source>
        <dbReference type="ARBA" id="ARBA00023163"/>
    </source>
</evidence>
<dbReference type="PROSITE" id="PS50949">
    <property type="entry name" value="HTH_GNTR"/>
    <property type="match status" value="1"/>
</dbReference>
<dbReference type="Pfam" id="PF00392">
    <property type="entry name" value="GntR"/>
    <property type="match status" value="1"/>
</dbReference>
<sequence length="115" mass="11935">MIIALTPTGGTPAEQVHSQLRGLITTGRLAADERLPSVRQLASDLGIAPGTVAKAYRQLEEDGLVVSRTGAGTRVSRAATAVSQEVADAARALADAASRNGLTVADAERVLRAMW</sequence>
<keyword evidence="3" id="KW-0804">Transcription</keyword>
<dbReference type="PANTHER" id="PTHR38445:SF9">
    <property type="entry name" value="HTH-TYPE TRANSCRIPTIONAL REPRESSOR YTRA"/>
    <property type="match status" value="1"/>
</dbReference>
<keyword evidence="6" id="KW-1185">Reference proteome</keyword>
<dbReference type="InterPro" id="IPR036390">
    <property type="entry name" value="WH_DNA-bd_sf"/>
</dbReference>
<dbReference type="AlphaFoldDB" id="A0A543BNV6"/>
<protein>
    <submittedName>
        <fullName evidence="5">GntR family transcriptional regulator</fullName>
    </submittedName>
</protein>
<keyword evidence="1" id="KW-0805">Transcription regulation</keyword>
<dbReference type="CDD" id="cd07377">
    <property type="entry name" value="WHTH_GntR"/>
    <property type="match status" value="1"/>
</dbReference>
<dbReference type="RefSeq" id="WP_141872342.1">
    <property type="nucleotide sequence ID" value="NZ_VFOX01000001.1"/>
</dbReference>
<comment type="caution">
    <text evidence="5">The sequence shown here is derived from an EMBL/GenBank/DDBJ whole genome shotgun (WGS) entry which is preliminary data.</text>
</comment>
<evidence type="ECO:0000313" key="5">
    <source>
        <dbReference type="EMBL" id="TQL86492.1"/>
    </source>
</evidence>
<evidence type="ECO:0000256" key="2">
    <source>
        <dbReference type="ARBA" id="ARBA00023125"/>
    </source>
</evidence>
<dbReference type="PANTHER" id="PTHR38445">
    <property type="entry name" value="HTH-TYPE TRANSCRIPTIONAL REPRESSOR YTRA"/>
    <property type="match status" value="1"/>
</dbReference>
<dbReference type="SUPFAM" id="SSF46785">
    <property type="entry name" value="Winged helix' DNA-binding domain"/>
    <property type="match status" value="1"/>
</dbReference>
<dbReference type="PRINTS" id="PR00035">
    <property type="entry name" value="HTHGNTR"/>
</dbReference>
<gene>
    <name evidence="5" type="ORF">FB560_2152</name>
</gene>
<evidence type="ECO:0000259" key="4">
    <source>
        <dbReference type="PROSITE" id="PS50949"/>
    </source>
</evidence>
<dbReference type="GO" id="GO:0003677">
    <property type="term" value="F:DNA binding"/>
    <property type="evidence" value="ECO:0007669"/>
    <property type="project" value="UniProtKB-KW"/>
</dbReference>
<reference evidence="5 6" key="1">
    <citation type="submission" date="2019-06" db="EMBL/GenBank/DDBJ databases">
        <title>Sequencing the genomes of 1000 actinobacteria strains.</title>
        <authorList>
            <person name="Klenk H.-P."/>
        </authorList>
    </citation>
    <scope>NUCLEOTIDE SEQUENCE [LARGE SCALE GENOMIC DNA]</scope>
    <source>
        <strain evidence="5 6">DSM 20169</strain>
    </source>
</reference>
<proteinExistence type="predicted"/>
<evidence type="ECO:0000256" key="1">
    <source>
        <dbReference type="ARBA" id="ARBA00023015"/>
    </source>
</evidence>
<dbReference type="GO" id="GO:0003700">
    <property type="term" value="F:DNA-binding transcription factor activity"/>
    <property type="evidence" value="ECO:0007669"/>
    <property type="project" value="InterPro"/>
</dbReference>
<dbReference type="InterPro" id="IPR036388">
    <property type="entry name" value="WH-like_DNA-bd_sf"/>
</dbReference>
<dbReference type="InterPro" id="IPR000524">
    <property type="entry name" value="Tscrpt_reg_HTH_GntR"/>
</dbReference>
<keyword evidence="2" id="KW-0238">DNA-binding</keyword>
<name>A0A543BNV6_9MICO</name>
<feature type="domain" description="HTH gntR-type" evidence="4">
    <location>
        <begin position="10"/>
        <end position="78"/>
    </location>
</feature>
<dbReference type="Proteomes" id="UP000317209">
    <property type="component" value="Unassembled WGS sequence"/>
</dbReference>
<evidence type="ECO:0000313" key="6">
    <source>
        <dbReference type="Proteomes" id="UP000317209"/>
    </source>
</evidence>
<dbReference type="OrthoDB" id="4307011at2"/>
<dbReference type="Gene3D" id="1.10.10.10">
    <property type="entry name" value="Winged helix-like DNA-binding domain superfamily/Winged helix DNA-binding domain"/>
    <property type="match status" value="1"/>
</dbReference>
<dbReference type="EMBL" id="VFOX01000001">
    <property type="protein sequence ID" value="TQL86492.1"/>
    <property type="molecule type" value="Genomic_DNA"/>
</dbReference>